<dbReference type="SUPFAM" id="SSF50998">
    <property type="entry name" value="Quinoprotein alcohol dehydrogenase-like"/>
    <property type="match status" value="1"/>
</dbReference>
<dbReference type="InterPro" id="IPR011047">
    <property type="entry name" value="Quinoprotein_ADH-like_sf"/>
</dbReference>
<dbReference type="Gene3D" id="2.120.10.30">
    <property type="entry name" value="TolB, C-terminal domain"/>
    <property type="match status" value="1"/>
</dbReference>
<accession>A0A2H0KT31</accession>
<dbReference type="PROSITE" id="PS50056">
    <property type="entry name" value="TYR_PHOSPHATASE_2"/>
    <property type="match status" value="1"/>
</dbReference>
<dbReference type="AlphaFoldDB" id="A0A2H0KT31"/>
<dbReference type="Pfam" id="PF13360">
    <property type="entry name" value="PQQ_2"/>
    <property type="match status" value="1"/>
</dbReference>
<evidence type="ECO:0000313" key="2">
    <source>
        <dbReference type="EMBL" id="PIQ75308.1"/>
    </source>
</evidence>
<gene>
    <name evidence="2" type="ORF">COV84_01880</name>
</gene>
<dbReference type="PANTHER" id="PTHR23339">
    <property type="entry name" value="TYROSINE SPECIFIC PROTEIN PHOSPHATASE AND DUAL SPECIFICITY PROTEIN PHOSPHATASE"/>
    <property type="match status" value="1"/>
</dbReference>
<evidence type="ECO:0000259" key="1">
    <source>
        <dbReference type="PROSITE" id="PS50056"/>
    </source>
</evidence>
<sequence>MRKKIIIGLVIAALIAGGGFFIAYQKSHFKVSNESLGQSPASFTKNYEKIAAQLPEAQNLEKNFSILWYSDFDGNRVVGLSPDGKIVWEQNMDTPPIPPQSYNVHTEYVTLAPNGNLIVADGDGMMVQEIDRTTHELLWQYGKRSIQGATEGLIHQPDKSFKINDHEVLINDGNNRRVIIVDQNTNQIVWQYGHTLQMSSSTGYLLGNTSARPINETKQIIITDTLENKIMIIDRATKQILWEYKKPDAKWLQHVFPTSEGTFILEDRQKNEVFEINLEGKILWTLGKLTDGSTLKYPTDTIALPNGDILIAESGRYRIIEVVPKTGELVKTWNVSGFVTTVAIDYQTPPNNGNEIIAGKSFVFVGPRQNIPSGAPNDYGFWSFAVPVSGVLSRSGQPTIADFKWLKEHSWKSIVNLRVDGERDEVGDDTKIEGFNNLGFNYLALPMADGSPPTNEQAEKFLEFMTNPANQPSHVHCRGGYGRTGVMVALYRYSVQGWSWLKAAEESVLFEGGISDSQKNWLERWAQNHDPGSFAK</sequence>
<organism evidence="2 3">
    <name type="scientific">Candidatus Portnoybacteria bacterium CG11_big_fil_rev_8_21_14_0_20_40_15</name>
    <dbReference type="NCBI Taxonomy" id="1974817"/>
    <lineage>
        <taxon>Bacteria</taxon>
        <taxon>Candidatus Portnoyibacteriota</taxon>
    </lineage>
</organism>
<feature type="domain" description="Tyrosine specific protein phosphatases" evidence="1">
    <location>
        <begin position="459"/>
        <end position="491"/>
    </location>
</feature>
<dbReference type="EMBL" id="PCVO01000029">
    <property type="protein sequence ID" value="PIQ75308.1"/>
    <property type="molecule type" value="Genomic_DNA"/>
</dbReference>
<dbReference type="InterPro" id="IPR002372">
    <property type="entry name" value="PQQ_rpt_dom"/>
</dbReference>
<dbReference type="InterPro" id="IPR011042">
    <property type="entry name" value="6-blade_b-propeller_TolB-like"/>
</dbReference>
<dbReference type="PROSITE" id="PS00383">
    <property type="entry name" value="TYR_PHOSPHATASE_1"/>
    <property type="match status" value="1"/>
</dbReference>
<name>A0A2H0KT31_9BACT</name>
<comment type="caution">
    <text evidence="2">The sequence shown here is derived from an EMBL/GenBank/DDBJ whole genome shotgun (WGS) entry which is preliminary data.</text>
</comment>
<dbReference type="InterPro" id="IPR016130">
    <property type="entry name" value="Tyr_Pase_AS"/>
</dbReference>
<dbReference type="InterPro" id="IPR029021">
    <property type="entry name" value="Prot-tyrosine_phosphatase-like"/>
</dbReference>
<evidence type="ECO:0000313" key="3">
    <source>
        <dbReference type="Proteomes" id="UP000229317"/>
    </source>
</evidence>
<dbReference type="Gene3D" id="3.90.190.10">
    <property type="entry name" value="Protein tyrosine phosphatase superfamily"/>
    <property type="match status" value="1"/>
</dbReference>
<reference evidence="2 3" key="1">
    <citation type="submission" date="2017-09" db="EMBL/GenBank/DDBJ databases">
        <title>Depth-based differentiation of microbial function through sediment-hosted aquifers and enrichment of novel symbionts in the deep terrestrial subsurface.</title>
        <authorList>
            <person name="Probst A.J."/>
            <person name="Ladd B."/>
            <person name="Jarett J.K."/>
            <person name="Geller-Mcgrath D.E."/>
            <person name="Sieber C.M."/>
            <person name="Emerson J.B."/>
            <person name="Anantharaman K."/>
            <person name="Thomas B.C."/>
            <person name="Malmstrom R."/>
            <person name="Stieglmeier M."/>
            <person name="Klingl A."/>
            <person name="Woyke T."/>
            <person name="Ryan C.M."/>
            <person name="Banfield J.F."/>
        </authorList>
    </citation>
    <scope>NUCLEOTIDE SEQUENCE [LARGE SCALE GENOMIC DNA]</scope>
    <source>
        <strain evidence="2">CG11_big_fil_rev_8_21_14_0_20_40_15</strain>
    </source>
</reference>
<proteinExistence type="predicted"/>
<dbReference type="Proteomes" id="UP000229317">
    <property type="component" value="Unassembled WGS sequence"/>
</dbReference>
<dbReference type="InterPro" id="IPR055214">
    <property type="entry name" value="PTP-NADK"/>
</dbReference>
<dbReference type="InterPro" id="IPR000387">
    <property type="entry name" value="Tyr_Pase_dom"/>
</dbReference>
<protein>
    <recommendedName>
        <fullName evidence="1">Tyrosine specific protein phosphatases domain-containing protein</fullName>
    </recommendedName>
</protein>
<dbReference type="SUPFAM" id="SSF52799">
    <property type="entry name" value="(Phosphotyrosine protein) phosphatases II"/>
    <property type="match status" value="1"/>
</dbReference>
<dbReference type="InterPro" id="IPR050561">
    <property type="entry name" value="PTP"/>
</dbReference>
<dbReference type="Pfam" id="PF22741">
    <property type="entry name" value="PTP-NADK"/>
    <property type="match status" value="1"/>
</dbReference>